<comment type="caution">
    <text evidence="3">The sequence shown here is derived from an EMBL/GenBank/DDBJ whole genome shotgun (WGS) entry which is preliminary data.</text>
</comment>
<dbReference type="PANTHER" id="PTHR15347:SF1">
    <property type="entry name" value="SPERM-ASSOCIATED ANTIGEN 5"/>
    <property type="match status" value="1"/>
</dbReference>
<feature type="compositionally biased region" description="Polar residues" evidence="2">
    <location>
        <begin position="422"/>
        <end position="441"/>
    </location>
</feature>
<feature type="coiled-coil region" evidence="1">
    <location>
        <begin position="1497"/>
        <end position="1599"/>
    </location>
</feature>
<feature type="region of interest" description="Disordered" evidence="2">
    <location>
        <begin position="422"/>
        <end position="458"/>
    </location>
</feature>
<evidence type="ECO:0000313" key="3">
    <source>
        <dbReference type="EMBL" id="KAJ8271644.1"/>
    </source>
</evidence>
<feature type="region of interest" description="Disordered" evidence="2">
    <location>
        <begin position="580"/>
        <end position="613"/>
    </location>
</feature>
<organism evidence="3 4">
    <name type="scientific">Conger conger</name>
    <name type="common">Conger eel</name>
    <name type="synonym">Muraena conger</name>
    <dbReference type="NCBI Taxonomy" id="82655"/>
    <lineage>
        <taxon>Eukaryota</taxon>
        <taxon>Metazoa</taxon>
        <taxon>Chordata</taxon>
        <taxon>Craniata</taxon>
        <taxon>Vertebrata</taxon>
        <taxon>Euteleostomi</taxon>
        <taxon>Actinopterygii</taxon>
        <taxon>Neopterygii</taxon>
        <taxon>Teleostei</taxon>
        <taxon>Anguilliformes</taxon>
        <taxon>Congridae</taxon>
        <taxon>Conger</taxon>
    </lineage>
</organism>
<dbReference type="OrthoDB" id="5972338at2759"/>
<sequence>MMAARRGFQANGDNTSVVRPAERVPLRNLQNELLGQQLALSATKVFSKSPFKKKGETVQGEGLPHCSPLCRASNGIAPLIETALTKENTATNTAKQDESVAQKGCPDSLLADLIDKGVEPQTRTSFSSVLIQSDMTDGKPSTGQDVPSVAGGPGCPWNTVDSPVGPRGSRLCMGILESPMPLPQLNSTLIQPIPIPTTATPQTREPDSGVLPTPAKGGTGPELAPLQTKTSFSSVLIQSDITGTALTGNAEDVSGMGLTGRAEEWANSVSAPDQQASVGCLSDSLTSCQTQTATGDSAVEPCTDGRAGEVTFRSLHCSGVELEIADTSSLPEESVVLLPERSADLSSCCSFQKNCSGHLDFSQHVGLNPSNKSEDHAYCLQKRGGSCFRDALLPEECSEKSVTADQSQDKTENIVTADQSRATVTADQMQNKVEQSLSADQSQDKTENCVPAQAQDTTEKSLVADQSQGIAEKGLAVDQSQSTAVQGLVAECREHDAVLQTGGSDVTPGHGQERYSETPSCVETGSPALAKTSRLWQEAPGCPWNTVDSPVGPRGSRLCMGILESPMPQPQLNSTLIQPIPTPTTATSQTRSLIQDGKPSTGQDIPSVAGGPGCPWDTVDSPVGPRGSRLCMGILESPMPQPQLNSTLIQPIPTPTTATSQTREPDSGVLPTPAQGDIGPELAPLQTPGDLTDTETGPPQENLAPQTPGRLTETQTGPLGPQAPGHQACTKSEPLQMLGALWTPGDLAGPQSGPLQERLLQMGALLLRASQNMAPAVEQHSASTWTSPVALVERSVNTSGLFERRREVSVAEASTSTDSLHWIVAPEAVAGWSRRDLEQRFFSSITMVEALSQQLASAQTHTHHTPPISELRDRVVQTDLTELSQGVMYRELCVRALERLRTLELQQEQQERLLQELRSSSTAMAAMAAETDQALSSVNEMGQMASEDQDSISQQMCRMRALYGRFRQAHRRMEERVERCEQEKLLTEQQREEALRTKEASLLVLEQLQCRHAAQVAELERSVGSHLELIPALSTACQEQVSLNEEYVESLQAADELLKGTISDQSRLSEELSKARFLLRRTGPVLLKLHQEAATALQAQNQQQRDTEEIQDELELTASRLYDAQQQIGDLNLQVTILTSEMAVLRQRMGEVEEERATLSSTQGGDEEHRAALNAQTKRMEEVQEESSQRVEELERALAERDVQLAQEQAGLLELQTQLASTCEINEFLQMESEVSLEQVAQSEALVKSHLQGLRERNLECEDLKQELGASLCPRDAVQEEVLTTREKTRNLLLDMGNQLALASTDITLLHHKVYMLTCALKTTLNTTLSTQKPDRSCKEREPPSLSAPPRRSTRSFVDSVMVATTEEADETDECPSAALGSGNSAFTRVTTAIPKQDVKDDCRVLELLAGLGDAVSQLVSTVDCVREIRDHQCEELQLTVSSLQEELDSQGAGYRSQVADLKAQVSHLQAQVEKDALALQQKAQEEKTLRKLCSDLDESRELCQQQKCENKELCRELSGLRWSLQQAQLEAQLLRKELCGGQAEQRLPALEEKVRLQMEVDKLRKNLSETEDSRSKLIDRAKKHQVVLEANQRKLQKELQILDQTMCTVKQTLSSIPEVVKECEQLEELVAYLG</sequence>
<feature type="region of interest" description="Disordered" evidence="2">
    <location>
        <begin position="1330"/>
        <end position="1355"/>
    </location>
</feature>
<feature type="compositionally biased region" description="Polar residues" evidence="2">
    <location>
        <begin position="694"/>
        <end position="705"/>
    </location>
</feature>
<feature type="coiled-coil region" evidence="1">
    <location>
        <begin position="963"/>
        <end position="997"/>
    </location>
</feature>
<reference evidence="3" key="1">
    <citation type="journal article" date="2023" name="Science">
        <title>Genome structures resolve the early diversification of teleost fishes.</title>
        <authorList>
            <person name="Parey E."/>
            <person name="Louis A."/>
            <person name="Montfort J."/>
            <person name="Bouchez O."/>
            <person name="Roques C."/>
            <person name="Iampietro C."/>
            <person name="Lluch J."/>
            <person name="Castinel A."/>
            <person name="Donnadieu C."/>
            <person name="Desvignes T."/>
            <person name="Floi Bucao C."/>
            <person name="Jouanno E."/>
            <person name="Wen M."/>
            <person name="Mejri S."/>
            <person name="Dirks R."/>
            <person name="Jansen H."/>
            <person name="Henkel C."/>
            <person name="Chen W.J."/>
            <person name="Zahm M."/>
            <person name="Cabau C."/>
            <person name="Klopp C."/>
            <person name="Thompson A.W."/>
            <person name="Robinson-Rechavi M."/>
            <person name="Braasch I."/>
            <person name="Lecointre G."/>
            <person name="Bobe J."/>
            <person name="Postlethwait J.H."/>
            <person name="Berthelot C."/>
            <person name="Roest Crollius H."/>
            <person name="Guiguen Y."/>
        </authorList>
    </citation>
    <scope>NUCLEOTIDE SEQUENCE</scope>
    <source>
        <strain evidence="3">Concon-B</strain>
    </source>
</reference>
<keyword evidence="1" id="KW-0175">Coiled coil</keyword>
<dbReference type="InterPro" id="IPR028728">
    <property type="entry name" value="Astrin"/>
</dbReference>
<dbReference type="PANTHER" id="PTHR15347">
    <property type="entry name" value="SPERM-ASSOCIATED ANTIGEN 5"/>
    <property type="match status" value="1"/>
</dbReference>
<evidence type="ECO:0008006" key="5">
    <source>
        <dbReference type="Google" id="ProtNLM"/>
    </source>
</evidence>
<name>A0A9Q1DIM1_CONCO</name>
<keyword evidence="4" id="KW-1185">Reference proteome</keyword>
<dbReference type="GO" id="GO:0051301">
    <property type="term" value="P:cell division"/>
    <property type="evidence" value="ECO:0007669"/>
    <property type="project" value="InterPro"/>
</dbReference>
<feature type="compositionally biased region" description="Polar residues" evidence="2">
    <location>
        <begin position="642"/>
        <end position="662"/>
    </location>
</feature>
<protein>
    <recommendedName>
        <fullName evidence="5">Sperm-associated antigen 5</fullName>
    </recommendedName>
</protein>
<evidence type="ECO:0000256" key="2">
    <source>
        <dbReference type="SAM" id="MobiDB-lite"/>
    </source>
</evidence>
<accession>A0A9Q1DIM1</accession>
<feature type="region of interest" description="Disordered" evidence="2">
    <location>
        <begin position="133"/>
        <end position="162"/>
    </location>
</feature>
<gene>
    <name evidence="3" type="ORF">COCON_G00105030</name>
</gene>
<feature type="compositionally biased region" description="Polar residues" evidence="2">
    <location>
        <begin position="580"/>
        <end position="604"/>
    </location>
</feature>
<feature type="compositionally biased region" description="Basic and acidic residues" evidence="2">
    <location>
        <begin position="1333"/>
        <end position="1343"/>
    </location>
</feature>
<feature type="coiled-coil region" evidence="1">
    <location>
        <begin position="1135"/>
        <end position="1200"/>
    </location>
</feature>
<dbReference type="EMBL" id="JAFJMO010000007">
    <property type="protein sequence ID" value="KAJ8271644.1"/>
    <property type="molecule type" value="Genomic_DNA"/>
</dbReference>
<evidence type="ECO:0000256" key="1">
    <source>
        <dbReference type="SAM" id="Coils"/>
    </source>
</evidence>
<feature type="region of interest" description="Disordered" evidence="2">
    <location>
        <begin position="635"/>
        <end position="729"/>
    </location>
</feature>
<dbReference type="GO" id="GO:0051988">
    <property type="term" value="P:regulation of attachment of spindle microtubules to kinetochore"/>
    <property type="evidence" value="ECO:0007669"/>
    <property type="project" value="InterPro"/>
</dbReference>
<feature type="coiled-coil region" evidence="1">
    <location>
        <begin position="893"/>
        <end position="920"/>
    </location>
</feature>
<dbReference type="Proteomes" id="UP001152803">
    <property type="component" value="Unassembled WGS sequence"/>
</dbReference>
<proteinExistence type="predicted"/>
<evidence type="ECO:0000313" key="4">
    <source>
        <dbReference type="Proteomes" id="UP001152803"/>
    </source>
</evidence>
<feature type="compositionally biased region" description="Polar residues" evidence="2">
    <location>
        <begin position="133"/>
        <end position="145"/>
    </location>
</feature>
<feature type="region of interest" description="Disordered" evidence="2">
    <location>
        <begin position="500"/>
        <end position="521"/>
    </location>
</feature>